<dbReference type="Proteomes" id="UP001202674">
    <property type="component" value="Unassembled WGS sequence"/>
</dbReference>
<dbReference type="AlphaFoldDB" id="A0AAE3FLJ2"/>
<feature type="transmembrane region" description="Helical" evidence="1">
    <location>
        <begin position="63"/>
        <end position="83"/>
    </location>
</feature>
<feature type="transmembrane region" description="Helical" evidence="1">
    <location>
        <begin position="20"/>
        <end position="42"/>
    </location>
</feature>
<dbReference type="GO" id="GO:0016301">
    <property type="term" value="F:kinase activity"/>
    <property type="evidence" value="ECO:0007669"/>
    <property type="project" value="UniProtKB-KW"/>
</dbReference>
<sequence length="166" mass="16720">MATTTDTRSNLIGTVATTELAAGAAGGFVGSVLFGLLMQFVIPAPMLEMAIPAMYGIEGPALAAGWAIHQFHGVVLGIAYVLLVGNTGLSARAGTLPDAIPLGVAYGILTTVLLAVLVMPLWLGAMNFGGAPPFPNVAFPATLLSTVGHVMFAVPVAVAYALAAGE</sequence>
<comment type="caution">
    <text evidence="2">The sequence shown here is derived from an EMBL/GenBank/DDBJ whole genome shotgun (WGS) entry which is preliminary data.</text>
</comment>
<dbReference type="RefSeq" id="WP_250593636.1">
    <property type="nucleotide sequence ID" value="NZ_JAKRVY010000001.1"/>
</dbReference>
<accession>A0AAE3FLJ2</accession>
<dbReference type="EMBL" id="JAKRVY010000001">
    <property type="protein sequence ID" value="MCL9812102.1"/>
    <property type="molecule type" value="Genomic_DNA"/>
</dbReference>
<name>A0AAE3FLJ2_9EURY</name>
<evidence type="ECO:0000313" key="2">
    <source>
        <dbReference type="EMBL" id="MCL9812102.1"/>
    </source>
</evidence>
<keyword evidence="1" id="KW-0812">Transmembrane</keyword>
<gene>
    <name evidence="2" type="ORF">AArcSt11_00355</name>
</gene>
<keyword evidence="2" id="KW-0418">Kinase</keyword>
<keyword evidence="1" id="KW-0472">Membrane</keyword>
<organism evidence="2 3">
    <name type="scientific">Natranaeroarchaeum aerophilus</name>
    <dbReference type="NCBI Taxonomy" id="2917711"/>
    <lineage>
        <taxon>Archaea</taxon>
        <taxon>Methanobacteriati</taxon>
        <taxon>Methanobacteriota</taxon>
        <taxon>Stenosarchaea group</taxon>
        <taxon>Halobacteria</taxon>
        <taxon>Halobacteriales</taxon>
        <taxon>Natronoarchaeaceae</taxon>
        <taxon>Natranaeroarchaeum</taxon>
    </lineage>
</organism>
<keyword evidence="1" id="KW-1133">Transmembrane helix</keyword>
<reference evidence="2 3" key="1">
    <citation type="journal article" date="2022" name="Syst. Appl. Microbiol.">
        <title>Natronocalculus amylovorans gen. nov., sp. nov., and Natranaeroarchaeum aerophilus sp. nov., dominant culturable amylolytic natronoarchaea from hypersaline soda lakes in southwestern Siberia.</title>
        <authorList>
            <person name="Sorokin D.Y."/>
            <person name="Elcheninov A.G."/>
            <person name="Khizhniak T.V."/>
            <person name="Koenen M."/>
            <person name="Bale N.J."/>
            <person name="Damste J.S.S."/>
            <person name="Kublanov I.V."/>
        </authorList>
    </citation>
    <scope>NUCLEOTIDE SEQUENCE [LARGE SCALE GENOMIC DNA]</scope>
    <source>
        <strain evidence="2 3">AArc-St1-1</strain>
    </source>
</reference>
<keyword evidence="2" id="KW-0808">Transferase</keyword>
<keyword evidence="3" id="KW-1185">Reference proteome</keyword>
<protein>
    <submittedName>
        <fullName evidence="2">Histidine kinase</fullName>
    </submittedName>
</protein>
<feature type="transmembrane region" description="Helical" evidence="1">
    <location>
        <begin position="103"/>
        <end position="125"/>
    </location>
</feature>
<proteinExistence type="predicted"/>
<evidence type="ECO:0000256" key="1">
    <source>
        <dbReference type="SAM" id="Phobius"/>
    </source>
</evidence>
<feature type="transmembrane region" description="Helical" evidence="1">
    <location>
        <begin position="137"/>
        <end position="163"/>
    </location>
</feature>
<evidence type="ECO:0000313" key="3">
    <source>
        <dbReference type="Proteomes" id="UP001202674"/>
    </source>
</evidence>